<dbReference type="Proteomes" id="UP001239111">
    <property type="component" value="Chromosome 1"/>
</dbReference>
<reference evidence="1" key="1">
    <citation type="submission" date="2023-04" db="EMBL/GenBank/DDBJ databases">
        <title>A chromosome-level genome assembly of the parasitoid wasp Eretmocerus hayati.</title>
        <authorList>
            <person name="Zhong Y."/>
            <person name="Liu S."/>
            <person name="Liu Y."/>
        </authorList>
    </citation>
    <scope>NUCLEOTIDE SEQUENCE</scope>
    <source>
        <strain evidence="1">ZJU_SS_LIU_2023</strain>
    </source>
</reference>
<keyword evidence="2" id="KW-1185">Reference proteome</keyword>
<proteinExistence type="predicted"/>
<gene>
    <name evidence="1" type="ORF">QAD02_024371</name>
</gene>
<organism evidence="1 2">
    <name type="scientific">Eretmocerus hayati</name>
    <dbReference type="NCBI Taxonomy" id="131215"/>
    <lineage>
        <taxon>Eukaryota</taxon>
        <taxon>Metazoa</taxon>
        <taxon>Ecdysozoa</taxon>
        <taxon>Arthropoda</taxon>
        <taxon>Hexapoda</taxon>
        <taxon>Insecta</taxon>
        <taxon>Pterygota</taxon>
        <taxon>Neoptera</taxon>
        <taxon>Endopterygota</taxon>
        <taxon>Hymenoptera</taxon>
        <taxon>Apocrita</taxon>
        <taxon>Proctotrupomorpha</taxon>
        <taxon>Chalcidoidea</taxon>
        <taxon>Aphelinidae</taxon>
        <taxon>Aphelininae</taxon>
        <taxon>Eretmocerus</taxon>
    </lineage>
</organism>
<name>A0ACC2Q062_9HYME</name>
<comment type="caution">
    <text evidence="1">The sequence shown here is derived from an EMBL/GenBank/DDBJ whole genome shotgun (WGS) entry which is preliminary data.</text>
</comment>
<protein>
    <submittedName>
        <fullName evidence="1">Uncharacterized protein</fullName>
    </submittedName>
</protein>
<dbReference type="EMBL" id="CM056741">
    <property type="protein sequence ID" value="KAJ8688576.1"/>
    <property type="molecule type" value="Genomic_DNA"/>
</dbReference>
<sequence>MLSPEAEEREELSPRRCSATTRIECPLPSYEEVISGVIPNPYKPRPDSVYEVQHNDRNHQEDPGPDKKAMAIVLLGLILIPMCAMIITIQVRACTSPRKNGTLGSCENRLRDTSIQIQGFESERESLISKILELEKQVRALEAQKGHPQDILRLKNLNPLAGILNSIQDDILNSHENGNPKKLEQKPPGQMTGSLV</sequence>
<accession>A0ACC2Q062</accession>
<evidence type="ECO:0000313" key="2">
    <source>
        <dbReference type="Proteomes" id="UP001239111"/>
    </source>
</evidence>
<evidence type="ECO:0000313" key="1">
    <source>
        <dbReference type="EMBL" id="KAJ8688576.1"/>
    </source>
</evidence>